<feature type="non-terminal residue" evidence="1">
    <location>
        <position position="343"/>
    </location>
</feature>
<evidence type="ECO:0000313" key="2">
    <source>
        <dbReference type="Proteomes" id="UP000789901"/>
    </source>
</evidence>
<evidence type="ECO:0000313" key="1">
    <source>
        <dbReference type="EMBL" id="CAG8837811.1"/>
    </source>
</evidence>
<protein>
    <submittedName>
        <fullName evidence="1">25472_t:CDS:1</fullName>
    </submittedName>
</protein>
<sequence>MSPTMAEEKEWLLLLADLVFKGQEDQLLESDNPDVYDNEGLGPEEETTEKYYKWMEKLNQKFKRVLTWSEHDAMEESWKSGVKFSNSKNNWDNDWLCGAKTWLGTGKVWRNLEGNDNSNHGWGDIEYEIFMVEEENKCEVLMMNEDKESKSEEGLEDRLSKKVIKKLNGYRSRTPQHGPLMSPFPNPTEKEFCIEEYDEELKKQKKEGNEYVKAELIRNSTPRKDGVEACDDDDKTVQGEEDLLKPLPDTVNEQIPRTIFGFPSVRPSNLPGSQQSRSIELGKKYLHNRADGIPEYFFSTGIDLGHSEPINTSAVQAQLRKDHKVLTLESTDGTELMELIRKE</sequence>
<name>A0ABN7WPV7_GIGMA</name>
<organism evidence="1 2">
    <name type="scientific">Gigaspora margarita</name>
    <dbReference type="NCBI Taxonomy" id="4874"/>
    <lineage>
        <taxon>Eukaryota</taxon>
        <taxon>Fungi</taxon>
        <taxon>Fungi incertae sedis</taxon>
        <taxon>Mucoromycota</taxon>
        <taxon>Glomeromycotina</taxon>
        <taxon>Glomeromycetes</taxon>
        <taxon>Diversisporales</taxon>
        <taxon>Gigasporaceae</taxon>
        <taxon>Gigaspora</taxon>
    </lineage>
</organism>
<dbReference type="EMBL" id="CAJVQB010056710">
    <property type="protein sequence ID" value="CAG8837811.1"/>
    <property type="molecule type" value="Genomic_DNA"/>
</dbReference>
<gene>
    <name evidence="1" type="ORF">GMARGA_LOCUS33669</name>
</gene>
<accession>A0ABN7WPV7</accession>
<dbReference type="Proteomes" id="UP000789901">
    <property type="component" value="Unassembled WGS sequence"/>
</dbReference>
<comment type="caution">
    <text evidence="1">The sequence shown here is derived from an EMBL/GenBank/DDBJ whole genome shotgun (WGS) entry which is preliminary data.</text>
</comment>
<keyword evidence="2" id="KW-1185">Reference proteome</keyword>
<reference evidence="1 2" key="1">
    <citation type="submission" date="2021-06" db="EMBL/GenBank/DDBJ databases">
        <authorList>
            <person name="Kallberg Y."/>
            <person name="Tangrot J."/>
            <person name="Rosling A."/>
        </authorList>
    </citation>
    <scope>NUCLEOTIDE SEQUENCE [LARGE SCALE GENOMIC DNA]</scope>
    <source>
        <strain evidence="1 2">120-4 pot B 10/14</strain>
    </source>
</reference>
<proteinExistence type="predicted"/>